<reference evidence="1 2" key="1">
    <citation type="journal article" date="2007" name="Genome Biol.">
        <title>Genome analysis and genome-wide proteomics of Thermococcus gammatolerans, the most radioresistant organism known amongst the Archaea.</title>
        <authorList>
            <person name="Zivanovic Y."/>
            <person name="Armengaud J."/>
            <person name="Lagorce A."/>
            <person name="Leplat C."/>
            <person name="Guerin P."/>
            <person name="Dutertre M."/>
            <person name="Anthouard V."/>
            <person name="Forterre P."/>
            <person name="Wincker P."/>
            <person name="Confalonieri F."/>
        </authorList>
    </citation>
    <scope>NUCLEOTIDE SEQUENCE [LARGE SCALE GENOMIC DNA]</scope>
    <source>
        <strain evidence="2">DSM 15229 / JCM 11827 / EJ3</strain>
    </source>
</reference>
<dbReference type="AlphaFoldDB" id="C5A431"/>
<evidence type="ECO:0000313" key="2">
    <source>
        <dbReference type="Proteomes" id="UP000001488"/>
    </source>
</evidence>
<evidence type="ECO:0000313" key="1">
    <source>
        <dbReference type="EMBL" id="ACS32993.1"/>
    </source>
</evidence>
<name>C5A431_THEGJ</name>
<sequence>MIMNENLKLECEIRNLLRLKGPLSVAFITRFLNEMGFECTRQKVERVLRDLVSRGVVEASLRYNRRKHYQLRREE</sequence>
<accession>C5A431</accession>
<protein>
    <submittedName>
        <fullName evidence="1">Uncharacterized protein</fullName>
    </submittedName>
</protein>
<gene>
    <name evidence="1" type="ordered locus">TGAM_0491</name>
</gene>
<dbReference type="KEGG" id="tga:TGAM_0491"/>
<keyword evidence="2" id="KW-1185">Reference proteome</keyword>
<proteinExistence type="predicted"/>
<dbReference type="HOGENOM" id="CLU_2784316_0_0_2"/>
<dbReference type="Proteomes" id="UP000001488">
    <property type="component" value="Chromosome"/>
</dbReference>
<dbReference type="eggNOG" id="arCOG08592">
    <property type="taxonomic scope" value="Archaea"/>
</dbReference>
<dbReference type="PaxDb" id="593117-TGAM_0491"/>
<dbReference type="EMBL" id="CP001398">
    <property type="protein sequence ID" value="ACS32993.1"/>
    <property type="molecule type" value="Genomic_DNA"/>
</dbReference>
<organism evidence="1 2">
    <name type="scientific">Thermococcus gammatolerans (strain DSM 15229 / JCM 11827 / EJ3)</name>
    <dbReference type="NCBI Taxonomy" id="593117"/>
    <lineage>
        <taxon>Archaea</taxon>
        <taxon>Methanobacteriati</taxon>
        <taxon>Methanobacteriota</taxon>
        <taxon>Thermococci</taxon>
        <taxon>Thermococcales</taxon>
        <taxon>Thermococcaceae</taxon>
        <taxon>Thermococcus</taxon>
    </lineage>
</organism>
<dbReference type="STRING" id="593117.TGAM_0491"/>